<reference evidence="6" key="1">
    <citation type="submission" date="2015-11" db="EMBL/GenBank/DDBJ databases">
        <title>De novo transcriptome assembly of four potential Pierce s Disease insect vectors from Arizona vineyards.</title>
        <authorList>
            <person name="Tassone E.E."/>
        </authorList>
    </citation>
    <scope>NUCLEOTIDE SEQUENCE</scope>
</reference>
<dbReference type="InterPro" id="IPR036322">
    <property type="entry name" value="WD40_repeat_dom_sf"/>
</dbReference>
<feature type="region of interest" description="Disordered" evidence="5">
    <location>
        <begin position="468"/>
        <end position="493"/>
    </location>
</feature>
<dbReference type="PANTHER" id="PTHR16017">
    <property type="entry name" value="GASTRULATION DEFECTIVE PROTEIN 1-RELATED"/>
    <property type="match status" value="1"/>
</dbReference>
<evidence type="ECO:0000256" key="2">
    <source>
        <dbReference type="ARBA" id="ARBA00022737"/>
    </source>
</evidence>
<feature type="repeat" description="WD" evidence="4">
    <location>
        <begin position="194"/>
        <end position="229"/>
    </location>
</feature>
<evidence type="ECO:0000256" key="5">
    <source>
        <dbReference type="SAM" id="MobiDB-lite"/>
    </source>
</evidence>
<feature type="compositionally biased region" description="Basic and acidic residues" evidence="5">
    <location>
        <begin position="35"/>
        <end position="63"/>
    </location>
</feature>
<dbReference type="InterPro" id="IPR015943">
    <property type="entry name" value="WD40/YVTN_repeat-like_dom_sf"/>
</dbReference>
<proteinExistence type="inferred from homology"/>
<feature type="compositionally biased region" description="Polar residues" evidence="5">
    <location>
        <begin position="22"/>
        <end position="34"/>
    </location>
</feature>
<name>A0A1B6H134_9HEMI</name>
<evidence type="ECO:0000313" key="6">
    <source>
        <dbReference type="EMBL" id="JAS68361.1"/>
    </source>
</evidence>
<gene>
    <name evidence="6" type="ORF">g.18137</name>
</gene>
<dbReference type="PROSITE" id="PS50294">
    <property type="entry name" value="WD_REPEATS_REGION"/>
    <property type="match status" value="2"/>
</dbReference>
<dbReference type="InterPro" id="IPR020472">
    <property type="entry name" value="WD40_PAC1"/>
</dbReference>
<evidence type="ECO:0000256" key="1">
    <source>
        <dbReference type="ARBA" id="ARBA00022574"/>
    </source>
</evidence>
<keyword evidence="2" id="KW-0677">Repeat</keyword>
<dbReference type="EMBL" id="GECZ01001408">
    <property type="protein sequence ID" value="JAS68361.1"/>
    <property type="molecule type" value="Transcribed_RNA"/>
</dbReference>
<feature type="compositionally biased region" description="Basic and acidic residues" evidence="5">
    <location>
        <begin position="468"/>
        <end position="482"/>
    </location>
</feature>
<sequence>MSDSEDDFIGPPIPDMYKLNVQEINNPVKNNGQDNESKEDPRKERLQEAYRKDDSSKTIHKDDPEADLDENDSSESEGESDQVLIPVSEELSITHGTKAVVALAVDPAGARLASGSVDYDVKFWDFAGMDSTFQSFRSMTPCGNYPIKALQYSSTGDAVLIVSGMSQAKVLDRDGHELIECVKGDQYVADMARTKGHTSPLTSGTWHPKTKDEFLTASEDGTCRLWDVKKPLHHISIIKCRAQNGLKTIPTACTYSRDGNLIAAACMDGSIQMWDHRKMFVNTSLLLRNAHQTGTEISCIAFSYLGNWIATRGCDDTLKLWDIRAFKKPVSVVSDIFSRYATTDCTFSPDDRLIVTGQSKKRDEIHGKLLFYDRNNLQKIKEISITDSHVIKTVWHPKLQQIFVGAGNGIVKIYYDELKSIRGAKLCATKTRKKTKQIEVVAAQQIITPHALPMFRQEKPKSIRKKMEKERLDPVKSHRPDLPIKSGQGGRVAASGSTLSSYVIRNLGLSKKIEDDQDPREAILRYAKDAAENPYWIAPAYSKTQPTTIFQSDSKDKDQISDDEPSAKKKKM</sequence>
<comment type="similarity">
    <text evidence="3">Belongs to the WD repeat GAD-1 family.</text>
</comment>
<feature type="region of interest" description="Disordered" evidence="5">
    <location>
        <begin position="546"/>
        <end position="572"/>
    </location>
</feature>
<dbReference type="PRINTS" id="PR00320">
    <property type="entry name" value="GPROTEINBRPT"/>
</dbReference>
<dbReference type="SUPFAM" id="SSF50978">
    <property type="entry name" value="WD40 repeat-like"/>
    <property type="match status" value="1"/>
</dbReference>
<feature type="repeat" description="WD" evidence="4">
    <location>
        <begin position="255"/>
        <end position="275"/>
    </location>
</feature>
<dbReference type="Pfam" id="PF00400">
    <property type="entry name" value="WD40"/>
    <property type="match status" value="4"/>
</dbReference>
<dbReference type="Gene3D" id="2.130.10.10">
    <property type="entry name" value="YVTN repeat-like/Quinoprotein amine dehydrogenase"/>
    <property type="match status" value="2"/>
</dbReference>
<evidence type="ECO:0000256" key="3">
    <source>
        <dbReference type="ARBA" id="ARBA00038343"/>
    </source>
</evidence>
<dbReference type="InterPro" id="IPR001680">
    <property type="entry name" value="WD40_rpt"/>
</dbReference>
<feature type="compositionally biased region" description="Acidic residues" evidence="5">
    <location>
        <begin position="64"/>
        <end position="80"/>
    </location>
</feature>
<dbReference type="GO" id="GO:0005634">
    <property type="term" value="C:nucleus"/>
    <property type="evidence" value="ECO:0007669"/>
    <property type="project" value="TreeGrafter"/>
</dbReference>
<keyword evidence="1 4" id="KW-0853">WD repeat</keyword>
<organism evidence="6">
    <name type="scientific">Cuerna arida</name>
    <dbReference type="NCBI Taxonomy" id="1464854"/>
    <lineage>
        <taxon>Eukaryota</taxon>
        <taxon>Metazoa</taxon>
        <taxon>Ecdysozoa</taxon>
        <taxon>Arthropoda</taxon>
        <taxon>Hexapoda</taxon>
        <taxon>Insecta</taxon>
        <taxon>Pterygota</taxon>
        <taxon>Neoptera</taxon>
        <taxon>Paraneoptera</taxon>
        <taxon>Hemiptera</taxon>
        <taxon>Auchenorrhyncha</taxon>
        <taxon>Membracoidea</taxon>
        <taxon>Cicadellidae</taxon>
        <taxon>Cicadellinae</taxon>
        <taxon>Proconiini</taxon>
        <taxon>Cuerna</taxon>
    </lineage>
</organism>
<feature type="region of interest" description="Disordered" evidence="5">
    <location>
        <begin position="1"/>
        <end position="83"/>
    </location>
</feature>
<protein>
    <submittedName>
        <fullName evidence="6">Uncharacterized protein</fullName>
    </submittedName>
</protein>
<dbReference type="AlphaFoldDB" id="A0A1B6H134"/>
<evidence type="ECO:0000256" key="4">
    <source>
        <dbReference type="PROSITE-ProRule" id="PRU00221"/>
    </source>
</evidence>
<feature type="repeat" description="WD" evidence="4">
    <location>
        <begin position="93"/>
        <end position="125"/>
    </location>
</feature>
<accession>A0A1B6H134</accession>
<dbReference type="InterPro" id="IPR051858">
    <property type="entry name" value="WD_repeat_GAD-1"/>
</dbReference>
<dbReference type="PANTHER" id="PTHR16017:SF0">
    <property type="entry name" value="WD REPEAT-CONTAINING PROTEIN 70"/>
    <property type="match status" value="1"/>
</dbReference>
<dbReference type="PROSITE" id="PS50082">
    <property type="entry name" value="WD_REPEATS_2"/>
    <property type="match status" value="4"/>
</dbReference>
<dbReference type="FunFam" id="2.130.10.10:FF:001228">
    <property type="entry name" value="Predicted protein"/>
    <property type="match status" value="1"/>
</dbReference>
<feature type="repeat" description="WD" evidence="4">
    <location>
        <begin position="297"/>
        <end position="331"/>
    </location>
</feature>
<dbReference type="SMART" id="SM00320">
    <property type="entry name" value="WD40"/>
    <property type="match status" value="7"/>
</dbReference>
<dbReference type="GO" id="GO:0035861">
    <property type="term" value="C:site of double-strand break"/>
    <property type="evidence" value="ECO:0007669"/>
    <property type="project" value="TreeGrafter"/>
</dbReference>